<dbReference type="Proteomes" id="UP000233060">
    <property type="component" value="Unassembled WGS sequence"/>
</dbReference>
<dbReference type="AlphaFoldDB" id="A0A2K5L4R3"/>
<dbReference type="GeneTree" id="ENSGT00950000183532"/>
<reference evidence="1" key="2">
    <citation type="submission" date="2025-09" db="UniProtKB">
        <authorList>
            <consortium name="Ensembl"/>
        </authorList>
    </citation>
    <scope>IDENTIFICATION</scope>
</reference>
<evidence type="ECO:0000313" key="1">
    <source>
        <dbReference type="Ensembl" id="ENSCATP00000007933.1"/>
    </source>
</evidence>
<protein>
    <submittedName>
        <fullName evidence="1">Uncharacterized protein</fullName>
    </submittedName>
</protein>
<accession>A0A2K5L4R3</accession>
<name>A0A2K5L4R3_CERAT</name>
<keyword evidence="2" id="KW-1185">Reference proteome</keyword>
<organism evidence="1 2">
    <name type="scientific">Cercocebus atys</name>
    <name type="common">Sooty mangabey</name>
    <name type="synonym">Cercocebus torquatus atys</name>
    <dbReference type="NCBI Taxonomy" id="9531"/>
    <lineage>
        <taxon>Eukaryota</taxon>
        <taxon>Metazoa</taxon>
        <taxon>Chordata</taxon>
        <taxon>Craniata</taxon>
        <taxon>Vertebrata</taxon>
        <taxon>Euteleostomi</taxon>
        <taxon>Mammalia</taxon>
        <taxon>Eutheria</taxon>
        <taxon>Euarchontoglires</taxon>
        <taxon>Primates</taxon>
        <taxon>Haplorrhini</taxon>
        <taxon>Catarrhini</taxon>
        <taxon>Cercopithecidae</taxon>
        <taxon>Cercopithecinae</taxon>
        <taxon>Cercocebus</taxon>
    </lineage>
</organism>
<sequence length="97" mass="10597">MTFHGKFRNPVINVGLPCHQVPPLPWLGVAARSHLFRPLLPPPHTHLPQTQNSQCCPLRPAPLHRPCPHPGSWIPQKLAPGACPARLGSPDPQRPAS</sequence>
<evidence type="ECO:0000313" key="2">
    <source>
        <dbReference type="Proteomes" id="UP000233060"/>
    </source>
</evidence>
<proteinExistence type="predicted"/>
<reference evidence="1" key="1">
    <citation type="submission" date="2025-08" db="UniProtKB">
        <authorList>
            <consortium name="Ensembl"/>
        </authorList>
    </citation>
    <scope>IDENTIFICATION</scope>
</reference>
<dbReference type="Ensembl" id="ENSCATT00000027170.1">
    <property type="protein sequence ID" value="ENSCATP00000007933.1"/>
    <property type="gene ID" value="ENSCATG00000023502.1"/>
</dbReference>